<proteinExistence type="predicted"/>
<dbReference type="AlphaFoldDB" id="A0A0B6YUR6"/>
<feature type="transmembrane region" description="Helical" evidence="1">
    <location>
        <begin position="151"/>
        <end position="174"/>
    </location>
</feature>
<keyword evidence="1" id="KW-1133">Transmembrane helix</keyword>
<feature type="transmembrane region" description="Helical" evidence="1">
    <location>
        <begin position="450"/>
        <end position="471"/>
    </location>
</feature>
<accession>A0A0B6YUR6</accession>
<feature type="transmembrane region" description="Helical" evidence="1">
    <location>
        <begin position="327"/>
        <end position="345"/>
    </location>
</feature>
<feature type="transmembrane region" description="Helical" evidence="1">
    <location>
        <begin position="483"/>
        <end position="502"/>
    </location>
</feature>
<feature type="signal peptide" evidence="2">
    <location>
        <begin position="1"/>
        <end position="15"/>
    </location>
</feature>
<keyword evidence="2" id="KW-0732">Signal</keyword>
<feature type="transmembrane region" description="Helical" evidence="1">
    <location>
        <begin position="514"/>
        <end position="536"/>
    </location>
</feature>
<sequence>MGPLLPLFLVMMTSAAPGNQSDSILPQLCKQKVPPKTINTALLNIQIDRVLHTHPLVLFMQSEQCYKCDLIPVSAISINCSVNVDSRWPMRVELRQKVSGGNFSQLSPYCSEGALTMLYKEGANYTIYLDTDKSKINCTLVMNNDSPDPNIPIYIAICIGFLFAALWVTGKYLYRRGYVHRVLCFWSTESMMSDLGTPTNISQVDNAAASENGRTVKERLKSLDTFRGISITIMIFVNYGGGTYWFFRHAKWNGLTVADLVFPWFVFIMGTSLAFSFKGQLQNRIPKWKLFFRILKRSATLFLLGLLINSFGVQTGMDFETFRVPGVLQRFAGTYLIIATIHLFLSPRRCPNQFQRFATFSDIFPYWPQWIIILNFIAIHTSLTFALPVPGCPRGYLGPGGLDQGGIYFNCTGGSAGYIDRTVFGWFHIYMHPTSMEIYDSTVPYDPEGLLGTITSCILCFFGLQAGKIIIIYNDWIKRSYRFFIWSIILTGLGVMLCEGSLNDGWIPINKNLWSLSFIFVMSGMSFFLLLVCYVLIDVYKIWSGAPFYYAGMNAILLYCGHEFFSGRAPVYFKVPTTHAALLAINIWGTTFWVLVSIFFYYKKIFISV</sequence>
<protein>
    <submittedName>
        <fullName evidence="3">Uncharacterized protein</fullName>
    </submittedName>
</protein>
<feature type="transmembrane region" description="Helical" evidence="1">
    <location>
        <begin position="253"/>
        <end position="277"/>
    </location>
</feature>
<feature type="transmembrane region" description="Helical" evidence="1">
    <location>
        <begin position="548"/>
        <end position="565"/>
    </location>
</feature>
<feature type="transmembrane region" description="Helical" evidence="1">
    <location>
        <begin position="226"/>
        <end position="247"/>
    </location>
</feature>
<dbReference type="EMBL" id="HACG01012977">
    <property type="protein sequence ID" value="CEK59842.1"/>
    <property type="molecule type" value="Transcribed_RNA"/>
</dbReference>
<dbReference type="PANTHER" id="PTHR31061:SF24">
    <property type="entry name" value="LD22376P"/>
    <property type="match status" value="1"/>
</dbReference>
<feature type="transmembrane region" description="Helical" evidence="1">
    <location>
        <begin position="580"/>
        <end position="602"/>
    </location>
</feature>
<gene>
    <name evidence="3" type="primary">ORF37593</name>
</gene>
<feature type="transmembrane region" description="Helical" evidence="1">
    <location>
        <begin position="298"/>
        <end position="315"/>
    </location>
</feature>
<keyword evidence="1" id="KW-0472">Membrane</keyword>
<organism evidence="3">
    <name type="scientific">Arion vulgaris</name>
    <dbReference type="NCBI Taxonomy" id="1028688"/>
    <lineage>
        <taxon>Eukaryota</taxon>
        <taxon>Metazoa</taxon>
        <taxon>Spiralia</taxon>
        <taxon>Lophotrochozoa</taxon>
        <taxon>Mollusca</taxon>
        <taxon>Gastropoda</taxon>
        <taxon>Heterobranchia</taxon>
        <taxon>Euthyneura</taxon>
        <taxon>Panpulmonata</taxon>
        <taxon>Eupulmonata</taxon>
        <taxon>Stylommatophora</taxon>
        <taxon>Helicina</taxon>
        <taxon>Arionoidea</taxon>
        <taxon>Arionidae</taxon>
        <taxon>Arion</taxon>
    </lineage>
</organism>
<reference evidence="3" key="1">
    <citation type="submission" date="2014-12" db="EMBL/GenBank/DDBJ databases">
        <title>Insight into the proteome of Arion vulgaris.</title>
        <authorList>
            <person name="Aradska J."/>
            <person name="Bulat T."/>
            <person name="Smidak R."/>
            <person name="Sarate P."/>
            <person name="Gangsoo J."/>
            <person name="Sialana F."/>
            <person name="Bilban M."/>
            <person name="Lubec G."/>
        </authorList>
    </citation>
    <scope>NUCLEOTIDE SEQUENCE</scope>
    <source>
        <tissue evidence="3">Skin</tissue>
    </source>
</reference>
<name>A0A0B6YUR6_9EUPU</name>
<keyword evidence="1" id="KW-0812">Transmembrane</keyword>
<dbReference type="PANTHER" id="PTHR31061">
    <property type="entry name" value="LD22376P"/>
    <property type="match status" value="1"/>
</dbReference>
<evidence type="ECO:0000256" key="2">
    <source>
        <dbReference type="SAM" id="SignalP"/>
    </source>
</evidence>
<feature type="transmembrane region" description="Helical" evidence="1">
    <location>
        <begin position="366"/>
        <end position="387"/>
    </location>
</feature>
<evidence type="ECO:0000313" key="3">
    <source>
        <dbReference type="EMBL" id="CEK59842.1"/>
    </source>
</evidence>
<feature type="chain" id="PRO_5012836532" evidence="2">
    <location>
        <begin position="16"/>
        <end position="609"/>
    </location>
</feature>
<evidence type="ECO:0000256" key="1">
    <source>
        <dbReference type="SAM" id="Phobius"/>
    </source>
</evidence>